<reference evidence="1 3" key="2">
    <citation type="submission" date="2017-02" db="EMBL/GenBank/DDBJ databases">
        <title>Trade-off between light-utilization and light-protection in marine flavobacteria.</title>
        <authorList>
            <person name="Kumagai Y."/>
            <person name="Yoshizawa S."/>
            <person name="Kogure K."/>
            <person name="Iwasaki W."/>
        </authorList>
    </citation>
    <scope>NUCLEOTIDE SEQUENCE [LARGE SCALE GENOMIC DNA]</scope>
    <source>
        <strain evidence="1 3">KCTC 23670</strain>
    </source>
</reference>
<evidence type="ECO:0000313" key="2">
    <source>
        <dbReference type="EMBL" id="MDN3620360.1"/>
    </source>
</evidence>
<keyword evidence="3" id="KW-1185">Reference proteome</keyword>
<evidence type="ECO:0000313" key="4">
    <source>
        <dbReference type="Proteomes" id="UP001228636"/>
    </source>
</evidence>
<dbReference type="EMBL" id="JAUFQH010000010">
    <property type="protein sequence ID" value="MDN3620360.1"/>
    <property type="molecule type" value="Genomic_DNA"/>
</dbReference>
<gene>
    <name evidence="1" type="ORF">BTO15_13495</name>
    <name evidence="2" type="ORF">QWY81_12915</name>
</gene>
<dbReference type="InterPro" id="IPR032774">
    <property type="entry name" value="WG_beta_rep"/>
</dbReference>
<dbReference type="RefSeq" id="WP_208889176.1">
    <property type="nucleotide sequence ID" value="NZ_CP019336.1"/>
</dbReference>
<proteinExistence type="predicted"/>
<dbReference type="Pfam" id="PF14903">
    <property type="entry name" value="WG_beta_rep"/>
    <property type="match status" value="3"/>
</dbReference>
<evidence type="ECO:0000313" key="3">
    <source>
        <dbReference type="Proteomes" id="UP000232721"/>
    </source>
</evidence>
<dbReference type="EMBL" id="CP019336">
    <property type="protein sequence ID" value="AUC23044.1"/>
    <property type="molecule type" value="Genomic_DNA"/>
</dbReference>
<dbReference type="Proteomes" id="UP001228636">
    <property type="component" value="Unassembled WGS sequence"/>
</dbReference>
<reference evidence="2 4" key="1">
    <citation type="journal article" date="2014" name="Int. J. Syst. Evol. Microbiol.">
        <title>Complete genome sequence of Corynebacterium casei LMG S-19264T (=DSM 44701T), isolated from a smear-ripened cheese.</title>
        <authorList>
            <consortium name="US DOE Joint Genome Institute (JGI-PGF)"/>
            <person name="Walter F."/>
            <person name="Albersmeier A."/>
            <person name="Kalinowski J."/>
            <person name="Ruckert C."/>
        </authorList>
    </citation>
    <scope>NUCLEOTIDE SEQUENCE [LARGE SCALE GENOMIC DNA]</scope>
    <source>
        <strain evidence="2 4">CECT 8670</strain>
    </source>
</reference>
<protein>
    <submittedName>
        <fullName evidence="2">WG repeat-containing protein</fullName>
    </submittedName>
</protein>
<reference evidence="2" key="3">
    <citation type="submission" date="2023-06" db="EMBL/GenBank/DDBJ databases">
        <authorList>
            <person name="Lucena T."/>
            <person name="Sun Q."/>
        </authorList>
    </citation>
    <scope>NUCLEOTIDE SEQUENCE</scope>
    <source>
        <strain evidence="2">CECT 8670</strain>
    </source>
</reference>
<dbReference type="PANTHER" id="PTHR37841">
    <property type="entry name" value="GLR2918 PROTEIN"/>
    <property type="match status" value="1"/>
</dbReference>
<dbReference type="Proteomes" id="UP000232721">
    <property type="component" value="Chromosome"/>
</dbReference>
<accession>A0AAJ1QYJ2</accession>
<organism evidence="2 4">
    <name type="scientific">Polaribacter sejongensis</name>
    <dbReference type="NCBI Taxonomy" id="985043"/>
    <lineage>
        <taxon>Bacteria</taxon>
        <taxon>Pseudomonadati</taxon>
        <taxon>Bacteroidota</taxon>
        <taxon>Flavobacteriia</taxon>
        <taxon>Flavobacteriales</taxon>
        <taxon>Flavobacteriaceae</taxon>
    </lineage>
</organism>
<dbReference type="PANTHER" id="PTHR37841:SF1">
    <property type="entry name" value="DUF3298 DOMAIN-CONTAINING PROTEIN"/>
    <property type="match status" value="1"/>
</dbReference>
<name>A0AAJ1QYJ2_9FLAO</name>
<sequence>MKTRTITITLLLFINFIYSQKEVIANDFGKNFDGISFGILKNDGFALVDTLGNVTADKITFKKHDKNLNTFTFYKGVTYDFDNNKNLYRLIDFNKNPISEYKFKEIQPFITDNTWAITKDDKEVFIDLQGNVICNYNKKEINKQLGITELSSSMKIFKALSNKKVEVFYDGLKQITNLKTKKIGFINKSNKIVISPYYDKSSNFSNGLVAVCKLSGNSYLWGFIDSKNNKIIPFKYTKKPGDFYSNRAIVVNKKGKKGYIDNNGELIIPAKYDVVTDFYKGYALVKDSYYSSEINLIDINGKIINSFDKEIEVKATKSNLISLVNEQKTIAILRTNRKTVIINSKKEILSKPFAKIINLINGKAFAINYDSKGISEKGLINTKGEFIVKIIESEF</sequence>
<evidence type="ECO:0000313" key="1">
    <source>
        <dbReference type="EMBL" id="AUC23044.1"/>
    </source>
</evidence>
<dbReference type="AlphaFoldDB" id="A0AAJ1QYJ2"/>